<gene>
    <name evidence="2" type="ORF">RIF29_27070</name>
</gene>
<keyword evidence="3" id="KW-1185">Reference proteome</keyword>
<proteinExistence type="predicted"/>
<sequence>MSRDYTPGFDLRKWVSSSQVDEMVAIDRKGMATQGQHPSSGSDPANSDSDHGIPFMIFYRSKKEIDQFGNTHLRFCCLILLFTNGENNATLT</sequence>
<dbReference type="AlphaFoldDB" id="A0AAN9EPC8"/>
<comment type="caution">
    <text evidence="2">The sequence shown here is derived from an EMBL/GenBank/DDBJ whole genome shotgun (WGS) entry which is preliminary data.</text>
</comment>
<accession>A0AAN9EPC8</accession>
<name>A0AAN9EPC8_CROPI</name>
<organism evidence="2 3">
    <name type="scientific">Crotalaria pallida</name>
    <name type="common">Smooth rattlebox</name>
    <name type="synonym">Crotalaria striata</name>
    <dbReference type="NCBI Taxonomy" id="3830"/>
    <lineage>
        <taxon>Eukaryota</taxon>
        <taxon>Viridiplantae</taxon>
        <taxon>Streptophyta</taxon>
        <taxon>Embryophyta</taxon>
        <taxon>Tracheophyta</taxon>
        <taxon>Spermatophyta</taxon>
        <taxon>Magnoliopsida</taxon>
        <taxon>eudicotyledons</taxon>
        <taxon>Gunneridae</taxon>
        <taxon>Pentapetalae</taxon>
        <taxon>rosids</taxon>
        <taxon>fabids</taxon>
        <taxon>Fabales</taxon>
        <taxon>Fabaceae</taxon>
        <taxon>Papilionoideae</taxon>
        <taxon>50 kb inversion clade</taxon>
        <taxon>genistoids sensu lato</taxon>
        <taxon>core genistoids</taxon>
        <taxon>Crotalarieae</taxon>
        <taxon>Crotalaria</taxon>
    </lineage>
</organism>
<evidence type="ECO:0000256" key="1">
    <source>
        <dbReference type="SAM" id="MobiDB-lite"/>
    </source>
</evidence>
<feature type="compositionally biased region" description="Polar residues" evidence="1">
    <location>
        <begin position="33"/>
        <end position="47"/>
    </location>
</feature>
<feature type="region of interest" description="Disordered" evidence="1">
    <location>
        <begin position="27"/>
        <end position="49"/>
    </location>
</feature>
<evidence type="ECO:0000313" key="3">
    <source>
        <dbReference type="Proteomes" id="UP001372338"/>
    </source>
</evidence>
<reference evidence="2 3" key="1">
    <citation type="submission" date="2024-01" db="EMBL/GenBank/DDBJ databases">
        <title>The genomes of 5 underutilized Papilionoideae crops provide insights into root nodulation and disease resistanc.</title>
        <authorList>
            <person name="Yuan L."/>
        </authorList>
    </citation>
    <scope>NUCLEOTIDE SEQUENCE [LARGE SCALE GENOMIC DNA]</scope>
    <source>
        <strain evidence="2">ZHUSHIDOU_FW_LH</strain>
        <tissue evidence="2">Leaf</tissue>
    </source>
</reference>
<dbReference type="Proteomes" id="UP001372338">
    <property type="component" value="Unassembled WGS sequence"/>
</dbReference>
<protein>
    <submittedName>
        <fullName evidence="2">Uncharacterized protein</fullName>
    </submittedName>
</protein>
<dbReference type="EMBL" id="JAYWIO010000005">
    <property type="protein sequence ID" value="KAK7260773.1"/>
    <property type="molecule type" value="Genomic_DNA"/>
</dbReference>
<evidence type="ECO:0000313" key="2">
    <source>
        <dbReference type="EMBL" id="KAK7260773.1"/>
    </source>
</evidence>